<gene>
    <name evidence="1" type="ORF">MJO28_008732</name>
</gene>
<name>A0ACC0EDI5_9BASI</name>
<organism evidence="1 2">
    <name type="scientific">Puccinia striiformis f. sp. tritici</name>
    <dbReference type="NCBI Taxonomy" id="168172"/>
    <lineage>
        <taxon>Eukaryota</taxon>
        <taxon>Fungi</taxon>
        <taxon>Dikarya</taxon>
        <taxon>Basidiomycota</taxon>
        <taxon>Pucciniomycotina</taxon>
        <taxon>Pucciniomycetes</taxon>
        <taxon>Pucciniales</taxon>
        <taxon>Pucciniaceae</taxon>
        <taxon>Puccinia</taxon>
    </lineage>
</organism>
<dbReference type="EMBL" id="CM045872">
    <property type="protein sequence ID" value="KAI7949911.1"/>
    <property type="molecule type" value="Genomic_DNA"/>
</dbReference>
<sequence>MDLFVGQRVILDDEHIGTIRFNGTVEDQVWLGVEWDNPTRGKHSGQFKEGPILFNTIVPNSATFIKPSKRIKTGRSFLTALKEKYLDLDLLVNSGTPIQQESSSSCLDIEDRIGLHKIALQFSQFDQLRLIGLELSQINGAGNEEEIDGLNGLLPSVETLNLSCNLFSDLHEVFKIVSKQPKLKELILSSNRFQFIPDRIPSLPSLEILNLDSTLLSWNQALFLVTQIPTLIELSLSNCRIQNISLLGHSHHHHLSVLNLDQNGLTNWHDLMRILHLLFPRLETLNLRRNQLKITPITKDESLVSIKHLSLVGNQIENGTEIDELRDWIPNLTSLYLTGNPLYDTQDVKKNRLLVLARYPSLTQLDGSQVRATERTEADLFYWSLIQKESIDHDQRIKEHRRYPELLSKFGSPESPQKINDTRSKTLKSKMLNLKLIWPTTTTTTREWKEYPENISVLPSMTSRGLTTYITKIIKRIFSSSSCRSEHGNLSDLIKNLQVHILDHGSPQILDLSDPNKDLGWLGISDGDTLQISF</sequence>
<reference evidence="2" key="1">
    <citation type="journal article" date="2018" name="BMC Genomics">
        <title>Genomic insights into host adaptation between the wheat stripe rust pathogen (Puccinia striiformis f. sp. tritici) and the barley stripe rust pathogen (Puccinia striiformis f. sp. hordei).</title>
        <authorList>
            <person name="Xia C."/>
            <person name="Wang M."/>
            <person name="Yin C."/>
            <person name="Cornejo O.E."/>
            <person name="Hulbert S.H."/>
            <person name="Chen X."/>
        </authorList>
    </citation>
    <scope>NUCLEOTIDE SEQUENCE [LARGE SCALE GENOMIC DNA]</scope>
    <source>
        <strain evidence="2">93-210</strain>
    </source>
</reference>
<accession>A0ACC0EDI5</accession>
<proteinExistence type="predicted"/>
<dbReference type="Proteomes" id="UP001060170">
    <property type="component" value="Chromosome 8"/>
</dbReference>
<protein>
    <submittedName>
        <fullName evidence="1">Uncharacterized protein</fullName>
    </submittedName>
</protein>
<reference evidence="1 2" key="3">
    <citation type="journal article" date="2022" name="Microbiol. Spectr.">
        <title>Folding features and dynamics of 3D genome architecture in plant fungal pathogens.</title>
        <authorList>
            <person name="Xia C."/>
        </authorList>
    </citation>
    <scope>NUCLEOTIDE SEQUENCE [LARGE SCALE GENOMIC DNA]</scope>
    <source>
        <strain evidence="1 2">93-210</strain>
    </source>
</reference>
<keyword evidence="2" id="KW-1185">Reference proteome</keyword>
<comment type="caution">
    <text evidence="1">The sequence shown here is derived from an EMBL/GenBank/DDBJ whole genome shotgun (WGS) entry which is preliminary data.</text>
</comment>
<reference evidence="2" key="2">
    <citation type="journal article" date="2018" name="Mol. Plant Microbe Interact.">
        <title>Genome sequence resources for the wheat stripe rust pathogen (Puccinia striiformis f. sp. tritici) and the barley stripe rust pathogen (Puccinia striiformis f. sp. hordei).</title>
        <authorList>
            <person name="Xia C."/>
            <person name="Wang M."/>
            <person name="Yin C."/>
            <person name="Cornejo O.E."/>
            <person name="Hulbert S.H."/>
            <person name="Chen X."/>
        </authorList>
    </citation>
    <scope>NUCLEOTIDE SEQUENCE [LARGE SCALE GENOMIC DNA]</scope>
    <source>
        <strain evidence="2">93-210</strain>
    </source>
</reference>
<evidence type="ECO:0000313" key="1">
    <source>
        <dbReference type="EMBL" id="KAI7949911.1"/>
    </source>
</evidence>
<evidence type="ECO:0000313" key="2">
    <source>
        <dbReference type="Proteomes" id="UP001060170"/>
    </source>
</evidence>